<dbReference type="STRING" id="133383.A0A1R0H808"/>
<evidence type="ECO:0000256" key="4">
    <source>
        <dbReference type="PROSITE-ProRule" id="PRU00125"/>
    </source>
</evidence>
<keyword evidence="2 4" id="KW-0862">Zinc</keyword>
<accession>A0A1R0H808</accession>
<dbReference type="SUPFAM" id="SSF57716">
    <property type="entry name" value="Glucocorticoid receptor-like (DNA-binding domain)"/>
    <property type="match status" value="1"/>
</dbReference>
<dbReference type="Proteomes" id="UP000187455">
    <property type="component" value="Unassembled WGS sequence"/>
</dbReference>
<feature type="compositionally biased region" description="Polar residues" evidence="5">
    <location>
        <begin position="521"/>
        <end position="562"/>
    </location>
</feature>
<feature type="region of interest" description="Disordered" evidence="5">
    <location>
        <begin position="1233"/>
        <end position="1259"/>
    </location>
</feature>
<keyword evidence="3 4" id="KW-0440">LIM domain</keyword>
<feature type="compositionally biased region" description="Polar residues" evidence="5">
    <location>
        <begin position="800"/>
        <end position="812"/>
    </location>
</feature>
<proteinExistence type="predicted"/>
<feature type="region of interest" description="Disordered" evidence="5">
    <location>
        <begin position="1349"/>
        <end position="1386"/>
    </location>
</feature>
<evidence type="ECO:0000256" key="3">
    <source>
        <dbReference type="ARBA" id="ARBA00023038"/>
    </source>
</evidence>
<comment type="caution">
    <text evidence="7">The sequence shown here is derived from an EMBL/GenBank/DDBJ whole genome shotgun (WGS) entry which is preliminary data.</text>
</comment>
<feature type="region of interest" description="Disordered" evidence="5">
    <location>
        <begin position="427"/>
        <end position="453"/>
    </location>
</feature>
<feature type="region of interest" description="Disordered" evidence="5">
    <location>
        <begin position="519"/>
        <end position="566"/>
    </location>
</feature>
<feature type="compositionally biased region" description="Polar residues" evidence="5">
    <location>
        <begin position="444"/>
        <end position="453"/>
    </location>
</feature>
<evidence type="ECO:0000313" key="8">
    <source>
        <dbReference type="Proteomes" id="UP000187455"/>
    </source>
</evidence>
<evidence type="ECO:0000313" key="7">
    <source>
        <dbReference type="EMBL" id="OLY85310.1"/>
    </source>
</evidence>
<dbReference type="GO" id="GO:0046872">
    <property type="term" value="F:metal ion binding"/>
    <property type="evidence" value="ECO:0007669"/>
    <property type="project" value="UniProtKB-KW"/>
</dbReference>
<dbReference type="SMART" id="SM00132">
    <property type="entry name" value="LIM"/>
    <property type="match status" value="1"/>
</dbReference>
<feature type="region of interest" description="Disordered" evidence="5">
    <location>
        <begin position="678"/>
        <end position="697"/>
    </location>
</feature>
<keyword evidence="1 4" id="KW-0479">Metal-binding</keyword>
<feature type="compositionally biased region" description="Polar residues" evidence="5">
    <location>
        <begin position="1111"/>
        <end position="1124"/>
    </location>
</feature>
<dbReference type="EMBL" id="LSSL01000161">
    <property type="protein sequence ID" value="OLY85310.1"/>
    <property type="molecule type" value="Genomic_DNA"/>
</dbReference>
<feature type="region of interest" description="Disordered" evidence="5">
    <location>
        <begin position="1472"/>
        <end position="1519"/>
    </location>
</feature>
<feature type="domain" description="LIM zinc-binding" evidence="6">
    <location>
        <begin position="1282"/>
        <end position="1342"/>
    </location>
</feature>
<evidence type="ECO:0000256" key="5">
    <source>
        <dbReference type="SAM" id="MobiDB-lite"/>
    </source>
</evidence>
<dbReference type="PROSITE" id="PS00478">
    <property type="entry name" value="LIM_DOMAIN_1"/>
    <property type="match status" value="1"/>
</dbReference>
<dbReference type="CDD" id="cd09358">
    <property type="entry name" value="LIM_Mical_like"/>
    <property type="match status" value="1"/>
</dbReference>
<dbReference type="OrthoDB" id="8062037at2759"/>
<dbReference type="PROSITE" id="PS50023">
    <property type="entry name" value="LIM_DOMAIN_2"/>
    <property type="match status" value="1"/>
</dbReference>
<protein>
    <submittedName>
        <fullName evidence="7">Cysteine-rich protein 1</fullName>
    </submittedName>
</protein>
<feature type="region of interest" description="Disordered" evidence="5">
    <location>
        <begin position="1111"/>
        <end position="1132"/>
    </location>
</feature>
<feature type="region of interest" description="Disordered" evidence="5">
    <location>
        <begin position="619"/>
        <end position="671"/>
    </location>
</feature>
<dbReference type="PANTHER" id="PTHR24206">
    <property type="entry name" value="OS06G0237300 PROTEIN"/>
    <property type="match status" value="1"/>
</dbReference>
<feature type="compositionally biased region" description="Low complexity" evidence="5">
    <location>
        <begin position="624"/>
        <end position="648"/>
    </location>
</feature>
<feature type="region of interest" description="Disordered" evidence="5">
    <location>
        <begin position="800"/>
        <end position="854"/>
    </location>
</feature>
<feature type="compositionally biased region" description="Polar residues" evidence="5">
    <location>
        <begin position="1233"/>
        <end position="1246"/>
    </location>
</feature>
<feature type="compositionally biased region" description="Polar residues" evidence="5">
    <location>
        <begin position="834"/>
        <end position="854"/>
    </location>
</feature>
<dbReference type="Pfam" id="PF00412">
    <property type="entry name" value="LIM"/>
    <property type="match status" value="1"/>
</dbReference>
<feature type="region of interest" description="Disordered" evidence="5">
    <location>
        <begin position="741"/>
        <end position="783"/>
    </location>
</feature>
<dbReference type="Gene3D" id="2.10.110.10">
    <property type="entry name" value="Cysteine Rich Protein"/>
    <property type="match status" value="1"/>
</dbReference>
<sequence>MAPYSYDIRVTGELKDGSGKSGVTKVFIQLRKNKESGFDNGSSLSTIKTGSKNFSNGSSPSISGNFNEDHAIELEIADITNHSNITPKELENENLQVTSTVDNSSSVIAEEPKLELVGGGKQFDVASVSSINKDVSDKEDPLFNVKNVSQKPFLTNFSGTFKIINLADPEIDSSLLQTGDLDKDTIRKKLDNFVRESIRSISRSVPNSVFKSESPFENSDIQSLADKIDIDNQIIKDILNGGGDADSSNIDVSASSDIDSTSNKTSLNLFSDRIDGLLKQYFDEDELKEYLRVLNQKHRFIDREKSELDDVLSKTAPINDDFSDIPHTPQMSLKEACQYPMPYSDPENELSEVLSRTDWVDPKFSNGLYYNQPYPSQLTPSPSPILESRLSLKKSKSKPVLIEKEYFFANSSPVPKSDSRNSIKEKENINHEHQNKPISKNLDGGSSNSITNGFSPKNKNFNLNTNFDWNIPNSLKVEPLNIQSEFRILSETPKSVYMSNIDDLRGEFKSLYRGSTFGIDAQNNSPSLEDGESNNSKAKNSEAYQNVPSGSDSMNNTPSQFEINPDVKKSISNLKGGAYKYENLKENASSSGSERSLNKQRSSPALLDYSNFMTNFPSNILQKSENNSPSLPNSPQLHHSSRTSSSASFRPLPKIPNKKREGSSLSVQAPIFSTRLTPSRLSLEPQSPFINENPPKFTEKTNTLANFKDDGTIISKKSSISFQDNYSSKKEQLYRSDSASILKNGQNDPSSYYNPMNNKLPSSPLLNGGISAQDSSYSVNSDHPNFEEVKQQYQRFYKSIPSTPSNAQSPVPQNFPVKMNAPLNETNLNNPPTSKQSFENQSAPLDSKETPGNYTRNFNYSVNPSSHEISSSVPNDQQSSEIEFPKPPTPVFGKFPSPPPGATAKNLVNPEPNVLPEAKTSYSSISSNYRDSTSTLMDAYRRGKLSLPKEDQEGSSFVSDSPKFPVNTVPVNGSESILIPDLKGGGLKVSDVNSACSIAPSESISSVPYRDELLSAYFKRYIESNPAIKAKNEEAFFCNSCSKKLNSSSQNLGIYSNRMICDDCKEKIVNLGNKYTNSRKSFSNSIENHISKDEISNNISSNDFISPAKSTNINNLRSPTTSKPTIRGGGGLKSPVISSGWRFGEQNTNIFPSQSFENISDFVDYMHNKKNYFDKTDNAMKHYFELTGNVDNKKEKISEQERTQTPSGTEWLTEREIRQEHKTHVLEKKTMLSSPTFNKNGSNPYTDKNPPIKINSGHNESNLGDYNSIRNESIVINGYNQPLCPRCNKVVYPTDKISFEGYQYHRPCLKCKECQSSLRPHTAVQIGDGIYCNNHAAPLLRRHSKLLSPKRSKPLDPTNDLSFSRSKNNYGVNHTNINSDSQYRSKPLPMRPISSPVFSELSSNFQHLDPSINNPENSDIYNQTRARPSQLASRGPSIADNLNLVDEKNRNMIKTNQAITVDGRVSVTSTFNPFGNDSNRVLNSPRADNRNPNIPPFNPIFSNKPNVSSPLSKHRYLPN</sequence>
<evidence type="ECO:0000256" key="1">
    <source>
        <dbReference type="ARBA" id="ARBA00022723"/>
    </source>
</evidence>
<evidence type="ECO:0000256" key="2">
    <source>
        <dbReference type="ARBA" id="ARBA00022833"/>
    </source>
</evidence>
<evidence type="ECO:0000259" key="6">
    <source>
        <dbReference type="PROSITE" id="PS50023"/>
    </source>
</evidence>
<organism evidence="7 8">
    <name type="scientific">Smittium mucronatum</name>
    <dbReference type="NCBI Taxonomy" id="133383"/>
    <lineage>
        <taxon>Eukaryota</taxon>
        <taxon>Fungi</taxon>
        <taxon>Fungi incertae sedis</taxon>
        <taxon>Zoopagomycota</taxon>
        <taxon>Kickxellomycotina</taxon>
        <taxon>Harpellomycetes</taxon>
        <taxon>Harpellales</taxon>
        <taxon>Legeriomycetaceae</taxon>
        <taxon>Smittium</taxon>
    </lineage>
</organism>
<feature type="compositionally biased region" description="Polar residues" evidence="5">
    <location>
        <begin position="678"/>
        <end position="690"/>
    </location>
</feature>
<keyword evidence="8" id="KW-1185">Reference proteome</keyword>
<feature type="compositionally biased region" description="Polar residues" evidence="5">
    <location>
        <begin position="1472"/>
        <end position="1482"/>
    </location>
</feature>
<dbReference type="InterPro" id="IPR001781">
    <property type="entry name" value="Znf_LIM"/>
</dbReference>
<feature type="compositionally biased region" description="Polar residues" evidence="5">
    <location>
        <begin position="1359"/>
        <end position="1384"/>
    </location>
</feature>
<name>A0A1R0H808_9FUNG</name>
<gene>
    <name evidence="7" type="ORF">AYI68_g517</name>
</gene>
<feature type="compositionally biased region" description="Low complexity" evidence="5">
    <location>
        <begin position="820"/>
        <end position="833"/>
    </location>
</feature>
<reference evidence="7 8" key="1">
    <citation type="journal article" date="2016" name="Mol. Biol. Evol.">
        <title>Genome-Wide Survey of Gut Fungi (Harpellales) Reveals the First Horizontally Transferred Ubiquitin Gene from a Mosquito Host.</title>
        <authorList>
            <person name="Wang Y."/>
            <person name="White M.M."/>
            <person name="Kvist S."/>
            <person name="Moncalvo J.M."/>
        </authorList>
    </citation>
    <scope>NUCLEOTIDE SEQUENCE [LARGE SCALE GENOMIC DNA]</scope>
    <source>
        <strain evidence="7 8">ALG-7-W6</strain>
    </source>
</reference>